<organism evidence="1">
    <name type="scientific">Arundo donax</name>
    <name type="common">Giant reed</name>
    <name type="synonym">Donax arundinaceus</name>
    <dbReference type="NCBI Taxonomy" id="35708"/>
    <lineage>
        <taxon>Eukaryota</taxon>
        <taxon>Viridiplantae</taxon>
        <taxon>Streptophyta</taxon>
        <taxon>Embryophyta</taxon>
        <taxon>Tracheophyta</taxon>
        <taxon>Spermatophyta</taxon>
        <taxon>Magnoliopsida</taxon>
        <taxon>Liliopsida</taxon>
        <taxon>Poales</taxon>
        <taxon>Poaceae</taxon>
        <taxon>PACMAD clade</taxon>
        <taxon>Arundinoideae</taxon>
        <taxon>Arundineae</taxon>
        <taxon>Arundo</taxon>
    </lineage>
</organism>
<dbReference type="EMBL" id="GBRH01238059">
    <property type="protein sequence ID" value="JAD59836.1"/>
    <property type="molecule type" value="Transcribed_RNA"/>
</dbReference>
<protein>
    <submittedName>
        <fullName evidence="1">Uncharacterized protein</fullName>
    </submittedName>
</protein>
<proteinExistence type="predicted"/>
<reference evidence="1" key="2">
    <citation type="journal article" date="2015" name="Data Brief">
        <title>Shoot transcriptome of the giant reed, Arundo donax.</title>
        <authorList>
            <person name="Barrero R.A."/>
            <person name="Guerrero F.D."/>
            <person name="Moolhuijzen P."/>
            <person name="Goolsby J.A."/>
            <person name="Tidwell J."/>
            <person name="Bellgard S.E."/>
            <person name="Bellgard M.I."/>
        </authorList>
    </citation>
    <scope>NUCLEOTIDE SEQUENCE</scope>
    <source>
        <tissue evidence="1">Shoot tissue taken approximately 20 cm above the soil surface</tissue>
    </source>
</reference>
<sequence length="52" mass="5749">MELYDEEASKHNSVVHTSLGGLKYISTTSCLNSSTEFCACSPCNSRQSRTKF</sequence>
<dbReference type="AlphaFoldDB" id="A0A0A9B918"/>
<reference evidence="1" key="1">
    <citation type="submission" date="2014-09" db="EMBL/GenBank/DDBJ databases">
        <authorList>
            <person name="Magalhaes I.L.F."/>
            <person name="Oliveira U."/>
            <person name="Santos F.R."/>
            <person name="Vidigal T.H.D.A."/>
            <person name="Brescovit A.D."/>
            <person name="Santos A.J."/>
        </authorList>
    </citation>
    <scope>NUCLEOTIDE SEQUENCE</scope>
    <source>
        <tissue evidence="1">Shoot tissue taken approximately 20 cm above the soil surface</tissue>
    </source>
</reference>
<evidence type="ECO:0000313" key="1">
    <source>
        <dbReference type="EMBL" id="JAD59836.1"/>
    </source>
</evidence>
<name>A0A0A9B918_ARUDO</name>
<accession>A0A0A9B918</accession>